<protein>
    <submittedName>
        <fullName evidence="9">Germination protein</fullName>
    </submittedName>
</protein>
<feature type="transmembrane region" description="Helical" evidence="8">
    <location>
        <begin position="185"/>
        <end position="206"/>
    </location>
</feature>
<evidence type="ECO:0000313" key="10">
    <source>
        <dbReference type="Proteomes" id="UP000682811"/>
    </source>
</evidence>
<reference evidence="9 10" key="1">
    <citation type="submission" date="2021-03" db="EMBL/GenBank/DDBJ databases">
        <title>Antimicrobial resistance genes in bacteria isolated from Japanese honey, and their potential for conferring macrolide and lincosamide resistance in the American foulbrood pathogen Paenibacillus larvae.</title>
        <authorList>
            <person name="Okamoto M."/>
            <person name="Kumagai M."/>
            <person name="Kanamori H."/>
            <person name="Takamatsu D."/>
        </authorList>
    </citation>
    <scope>NUCLEOTIDE SEQUENCE [LARGE SCALE GENOMIC DNA]</scope>
    <source>
        <strain evidence="9 10">J34TS1</strain>
    </source>
</reference>
<comment type="similarity">
    <text evidence="2">Belongs to the amino acid-polyamine-organocation (APC) superfamily. Spore germination protein (SGP) (TC 2.A.3.9) family.</text>
</comment>
<dbReference type="RefSeq" id="WP_212976558.1">
    <property type="nucleotide sequence ID" value="NZ_AP025343.1"/>
</dbReference>
<keyword evidence="5 8" id="KW-0812">Transmembrane</keyword>
<evidence type="ECO:0000256" key="6">
    <source>
        <dbReference type="ARBA" id="ARBA00022989"/>
    </source>
</evidence>
<dbReference type="NCBIfam" id="TIGR00912">
    <property type="entry name" value="2A0309"/>
    <property type="match status" value="1"/>
</dbReference>
<dbReference type="GO" id="GO:0009847">
    <property type="term" value="P:spore germination"/>
    <property type="evidence" value="ECO:0007669"/>
    <property type="project" value="InterPro"/>
</dbReference>
<feature type="transmembrane region" description="Helical" evidence="8">
    <location>
        <begin position="12"/>
        <end position="34"/>
    </location>
</feature>
<keyword evidence="7 8" id="KW-0472">Membrane</keyword>
<evidence type="ECO:0000256" key="8">
    <source>
        <dbReference type="SAM" id="Phobius"/>
    </source>
</evidence>
<dbReference type="Pfam" id="PF03845">
    <property type="entry name" value="Spore_permease"/>
    <property type="match status" value="1"/>
</dbReference>
<feature type="transmembrane region" description="Helical" evidence="8">
    <location>
        <begin position="114"/>
        <end position="135"/>
    </location>
</feature>
<keyword evidence="4" id="KW-0309">Germination</keyword>
<feature type="transmembrane region" description="Helical" evidence="8">
    <location>
        <begin position="342"/>
        <end position="358"/>
    </location>
</feature>
<feature type="transmembrane region" description="Helical" evidence="8">
    <location>
        <begin position="147"/>
        <end position="165"/>
    </location>
</feature>
<feature type="transmembrane region" description="Helical" evidence="8">
    <location>
        <begin position="40"/>
        <end position="59"/>
    </location>
</feature>
<dbReference type="PANTHER" id="PTHR34975">
    <property type="entry name" value="SPORE GERMINATION PROTEIN A2"/>
    <property type="match status" value="1"/>
</dbReference>
<feature type="transmembrane region" description="Helical" evidence="8">
    <location>
        <begin position="80"/>
        <end position="102"/>
    </location>
</feature>
<dbReference type="GO" id="GO:0016020">
    <property type="term" value="C:membrane"/>
    <property type="evidence" value="ECO:0007669"/>
    <property type="project" value="UniProtKB-SubCell"/>
</dbReference>
<evidence type="ECO:0000313" key="9">
    <source>
        <dbReference type="EMBL" id="GIO45351.1"/>
    </source>
</evidence>
<name>A0A919Y5L0_9BACL</name>
<accession>A0A919Y5L0</accession>
<dbReference type="AlphaFoldDB" id="A0A919Y5L0"/>
<proteinExistence type="inferred from homology"/>
<gene>
    <name evidence="9" type="ORF">J34TS1_01160</name>
</gene>
<dbReference type="Proteomes" id="UP000682811">
    <property type="component" value="Unassembled WGS sequence"/>
</dbReference>
<dbReference type="PANTHER" id="PTHR34975:SF2">
    <property type="entry name" value="SPORE GERMINATION PROTEIN A2"/>
    <property type="match status" value="1"/>
</dbReference>
<keyword evidence="6 8" id="KW-1133">Transmembrane helix</keyword>
<feature type="transmembrane region" description="Helical" evidence="8">
    <location>
        <begin position="307"/>
        <end position="330"/>
    </location>
</feature>
<feature type="transmembrane region" description="Helical" evidence="8">
    <location>
        <begin position="218"/>
        <end position="240"/>
    </location>
</feature>
<evidence type="ECO:0000256" key="3">
    <source>
        <dbReference type="ARBA" id="ARBA00022448"/>
    </source>
</evidence>
<dbReference type="InterPro" id="IPR004761">
    <property type="entry name" value="Spore_GerAB"/>
</dbReference>
<comment type="caution">
    <text evidence="9">The sequence shown here is derived from an EMBL/GenBank/DDBJ whole genome shotgun (WGS) entry which is preliminary data.</text>
</comment>
<comment type="subcellular location">
    <subcellularLocation>
        <location evidence="1">Membrane</location>
        <topology evidence="1">Multi-pass membrane protein</topology>
    </subcellularLocation>
</comment>
<dbReference type="Gene3D" id="1.20.1740.10">
    <property type="entry name" value="Amino acid/polyamine transporter I"/>
    <property type="match status" value="1"/>
</dbReference>
<keyword evidence="10" id="KW-1185">Reference proteome</keyword>
<organism evidence="9 10">
    <name type="scientific">Paenibacillus azoreducens</name>
    <dbReference type="NCBI Taxonomy" id="116718"/>
    <lineage>
        <taxon>Bacteria</taxon>
        <taxon>Bacillati</taxon>
        <taxon>Bacillota</taxon>
        <taxon>Bacilli</taxon>
        <taxon>Bacillales</taxon>
        <taxon>Paenibacillaceae</taxon>
        <taxon>Paenibacillus</taxon>
    </lineage>
</organism>
<evidence type="ECO:0000256" key="4">
    <source>
        <dbReference type="ARBA" id="ARBA00022544"/>
    </source>
</evidence>
<dbReference type="EMBL" id="BORT01000001">
    <property type="protein sequence ID" value="GIO45351.1"/>
    <property type="molecule type" value="Genomic_DNA"/>
</dbReference>
<keyword evidence="3" id="KW-0813">Transport</keyword>
<evidence type="ECO:0000256" key="1">
    <source>
        <dbReference type="ARBA" id="ARBA00004141"/>
    </source>
</evidence>
<evidence type="ECO:0000256" key="7">
    <source>
        <dbReference type="ARBA" id="ARBA00023136"/>
    </source>
</evidence>
<evidence type="ECO:0000256" key="2">
    <source>
        <dbReference type="ARBA" id="ARBA00007998"/>
    </source>
</evidence>
<evidence type="ECO:0000256" key="5">
    <source>
        <dbReference type="ARBA" id="ARBA00022692"/>
    </source>
</evidence>
<sequence>MLEKGRISTRQFAVLIFLACVGDMILLFPSAISFMASQDAWMASLIGVPAGVLVLWLMLRVSFLYPDKTLIEISRLVLGKWLGTFVSLWYLFFFFMLCSYVIREVADFMSSQIFMNTPIPIIYLLFLLLMVYAAQAGLESIGRSSEVVLPIFLLFVIGFICFLLPQSNGHYLKPFLENGAVPVLHGALFSAIYPFAELIIFLMVISSVKRSPHFRRDVLLAAAGGGLILSLIVLVSWLVIGSNLTVSSTYPTFTLAQKINIGNFLQRIESTIAIAWLMSSFYKAVICYYSFVLGVAQLTGLRNHKVLYFPAAIMLFGMAQLGAPDIIYYLKHLIPYWMDWDITHAVVIPCILLAAAAWRKRRKAKHS</sequence>
<feature type="transmembrane region" description="Helical" evidence="8">
    <location>
        <begin position="273"/>
        <end position="295"/>
    </location>
</feature>